<dbReference type="RefSeq" id="WP_092116302.1">
    <property type="nucleotide sequence ID" value="NZ_FNTH01000001.1"/>
</dbReference>
<dbReference type="InterPro" id="IPR036318">
    <property type="entry name" value="FAD-bd_PCMH-like_sf"/>
</dbReference>
<reference evidence="5 6" key="1">
    <citation type="submission" date="2016-10" db="EMBL/GenBank/DDBJ databases">
        <authorList>
            <person name="de Groot N.N."/>
        </authorList>
    </citation>
    <scope>NUCLEOTIDE SEQUENCE [LARGE SCALE GENOMIC DNA]</scope>
    <source>
        <strain evidence="5 6">MT12</strain>
    </source>
</reference>
<evidence type="ECO:0000313" key="6">
    <source>
        <dbReference type="Proteomes" id="UP000198992"/>
    </source>
</evidence>
<dbReference type="Gene3D" id="3.30.465.10">
    <property type="match status" value="1"/>
</dbReference>
<evidence type="ECO:0000256" key="1">
    <source>
        <dbReference type="ARBA" id="ARBA00022630"/>
    </source>
</evidence>
<keyword evidence="3" id="KW-0560">Oxidoreductase</keyword>
<keyword evidence="1" id="KW-0285">Flavoprotein</keyword>
<dbReference type="OrthoDB" id="9793944at2"/>
<protein>
    <submittedName>
        <fullName evidence="5">Carbon-monoxide dehydrogenase medium subunit</fullName>
    </submittedName>
</protein>
<evidence type="ECO:0000256" key="2">
    <source>
        <dbReference type="ARBA" id="ARBA00022827"/>
    </source>
</evidence>
<dbReference type="Pfam" id="PF00941">
    <property type="entry name" value="FAD_binding_5"/>
    <property type="match status" value="1"/>
</dbReference>
<dbReference type="PROSITE" id="PS51387">
    <property type="entry name" value="FAD_PCMH"/>
    <property type="match status" value="1"/>
</dbReference>
<dbReference type="GO" id="GO:0016491">
    <property type="term" value="F:oxidoreductase activity"/>
    <property type="evidence" value="ECO:0007669"/>
    <property type="project" value="UniProtKB-KW"/>
</dbReference>
<dbReference type="InterPro" id="IPR016167">
    <property type="entry name" value="FAD-bd_PCMH_sub1"/>
</dbReference>
<sequence>MKPVNFDYARPDAVDAVIRLIADDSRTVKMMAGSQSLGPMLNLRLVQPDLIVDLTGIEELRCFSNGADEISIGACVTHADIEDLRVTDVTRGALPTVANGIAYRAVRNRGTIGGSLTHADPSADWHSILAAVGAKVVLRGPAGERIVAVEDYMVGALEADLRPGEVLVRVVVPRLSKSARWGYYKSCRKTGEFAHAIGAFMTDPDRGVSRAVIGATESRPIVIAKAGNVIGDGRAPRLSDSFDGGAVDEILEKAGMVDPLDKQTHVVALRRAIEQARPQ</sequence>
<dbReference type="SUPFAM" id="SSF56176">
    <property type="entry name" value="FAD-binding/transporter-associated domain-like"/>
    <property type="match status" value="1"/>
</dbReference>
<name>A0A1H4VZG2_9BRAD</name>
<dbReference type="InterPro" id="IPR016169">
    <property type="entry name" value="FAD-bd_PCMH_sub2"/>
</dbReference>
<dbReference type="InterPro" id="IPR016166">
    <property type="entry name" value="FAD-bd_PCMH"/>
</dbReference>
<dbReference type="Proteomes" id="UP000198992">
    <property type="component" value="Unassembled WGS sequence"/>
</dbReference>
<accession>A0A1H4VZG2</accession>
<dbReference type="Gene3D" id="3.30.43.10">
    <property type="entry name" value="Uridine Diphospho-n-acetylenolpyruvylglucosamine Reductase, domain 2"/>
    <property type="match status" value="1"/>
</dbReference>
<dbReference type="InterPro" id="IPR002346">
    <property type="entry name" value="Mopterin_DH_FAD-bd"/>
</dbReference>
<evidence type="ECO:0000313" key="5">
    <source>
        <dbReference type="EMBL" id="SEC86373.1"/>
    </source>
</evidence>
<dbReference type="PANTHER" id="PTHR42659">
    <property type="entry name" value="XANTHINE DEHYDROGENASE SUBUNIT C-RELATED"/>
    <property type="match status" value="1"/>
</dbReference>
<dbReference type="InterPro" id="IPR051312">
    <property type="entry name" value="Diverse_Substr_Oxidored"/>
</dbReference>
<evidence type="ECO:0000259" key="4">
    <source>
        <dbReference type="PROSITE" id="PS51387"/>
    </source>
</evidence>
<organism evidence="5 6">
    <name type="scientific">Bradyrhizobium erythrophlei</name>
    <dbReference type="NCBI Taxonomy" id="1437360"/>
    <lineage>
        <taxon>Bacteria</taxon>
        <taxon>Pseudomonadati</taxon>
        <taxon>Pseudomonadota</taxon>
        <taxon>Alphaproteobacteria</taxon>
        <taxon>Hyphomicrobiales</taxon>
        <taxon>Nitrobacteraceae</taxon>
        <taxon>Bradyrhizobium</taxon>
    </lineage>
</organism>
<dbReference type="AlphaFoldDB" id="A0A1H4VZG2"/>
<keyword evidence="2" id="KW-0274">FAD</keyword>
<dbReference type="GO" id="GO:0071949">
    <property type="term" value="F:FAD binding"/>
    <property type="evidence" value="ECO:0007669"/>
    <property type="project" value="InterPro"/>
</dbReference>
<gene>
    <name evidence="5" type="ORF">SAMN05444164_2951</name>
</gene>
<feature type="domain" description="FAD-binding PCMH-type" evidence="4">
    <location>
        <begin position="1"/>
        <end position="177"/>
    </location>
</feature>
<proteinExistence type="predicted"/>
<evidence type="ECO:0000256" key="3">
    <source>
        <dbReference type="ARBA" id="ARBA00023002"/>
    </source>
</evidence>
<dbReference type="PANTHER" id="PTHR42659:SF2">
    <property type="entry name" value="XANTHINE DEHYDROGENASE SUBUNIT C-RELATED"/>
    <property type="match status" value="1"/>
</dbReference>
<dbReference type="EMBL" id="FNTH01000001">
    <property type="protein sequence ID" value="SEC86373.1"/>
    <property type="molecule type" value="Genomic_DNA"/>
</dbReference>